<evidence type="ECO:0000313" key="2">
    <source>
        <dbReference type="EMBL" id="MDC8757014.1"/>
    </source>
</evidence>
<proteinExistence type="predicted"/>
<protein>
    <submittedName>
        <fullName evidence="2">DUF4255 domain-containing protein</fullName>
    </submittedName>
</protein>
<dbReference type="Pfam" id="PF14065">
    <property type="entry name" value="Pvc16_N"/>
    <property type="match status" value="1"/>
</dbReference>
<organism evidence="2 3">
    <name type="scientific">Janthinobacterium fluminis</name>
    <dbReference type="NCBI Taxonomy" id="2987524"/>
    <lineage>
        <taxon>Bacteria</taxon>
        <taxon>Pseudomonadati</taxon>
        <taxon>Pseudomonadota</taxon>
        <taxon>Betaproteobacteria</taxon>
        <taxon>Burkholderiales</taxon>
        <taxon>Oxalobacteraceae</taxon>
        <taxon>Janthinobacterium</taxon>
    </lineage>
</organism>
<dbReference type="InterPro" id="IPR025351">
    <property type="entry name" value="Pvc16_N"/>
</dbReference>
<sequence>MSDARALSAVTATLRHLLTAPVQALISGLNDLSVTTQPLDLARKGELKPAQINIFLYQTVISAAWRSMDMPRQVRPGESAQPPLALNLHYLVTAYGRSDNDNEDSAAGHLIIGGAMSVLHDHPLLGRQEIRDALGGSNLADQFERIRITPLPLSLDELSKLWSSFQTPYRFSAAYECAVVLIDSNRGGSAALPVLRRGEQDRGVSAVTGAGPSLREVVPPLHQPAARLGEQLLLLGEGLQAQDTMLRFSSLIPPLPEPPPPLPKPLPPPLVELAPLPPEAGAQDQVRLLLPDLADDADALERWAPGSYTVTAISRPLGSPALQSKTAVAFALAPTVTLSPNSTTVATVNPGDVLTLTCRPRVRANQRVLVIFGDRQLEYASLVNPDPLSPTYQQTPTTITVKVPVVKKGLYLVRLRVDGIDSVPAILAGTPALPVFDPEQQVAV</sequence>
<name>A0ABT5JW91_9BURK</name>
<dbReference type="Proteomes" id="UP001221208">
    <property type="component" value="Unassembled WGS sequence"/>
</dbReference>
<keyword evidence="3" id="KW-1185">Reference proteome</keyword>
<reference evidence="2 3" key="1">
    <citation type="submission" date="2022-10" db="EMBL/GenBank/DDBJ databases">
        <title>Janthinobacterium sp. hw3 Genome sequencing.</title>
        <authorList>
            <person name="Park S."/>
        </authorList>
    </citation>
    <scope>NUCLEOTIDE SEQUENCE [LARGE SCALE GENOMIC DNA]</scope>
    <source>
        <strain evidence="3">hw3</strain>
    </source>
</reference>
<evidence type="ECO:0000313" key="3">
    <source>
        <dbReference type="Proteomes" id="UP001221208"/>
    </source>
</evidence>
<accession>A0ABT5JW91</accession>
<dbReference type="RefSeq" id="WP_273669664.1">
    <property type="nucleotide sequence ID" value="NZ_JAQQXR010000001.1"/>
</dbReference>
<evidence type="ECO:0000259" key="1">
    <source>
        <dbReference type="Pfam" id="PF14065"/>
    </source>
</evidence>
<comment type="caution">
    <text evidence="2">The sequence shown here is derived from an EMBL/GenBank/DDBJ whole genome shotgun (WGS) entry which is preliminary data.</text>
</comment>
<gene>
    <name evidence="2" type="ORF">OIK44_05350</name>
</gene>
<feature type="domain" description="Pvc16 N-terminal" evidence="1">
    <location>
        <begin position="9"/>
        <end position="195"/>
    </location>
</feature>
<dbReference type="EMBL" id="JAQQXR010000001">
    <property type="protein sequence ID" value="MDC8757014.1"/>
    <property type="molecule type" value="Genomic_DNA"/>
</dbReference>